<dbReference type="InterPro" id="IPR032675">
    <property type="entry name" value="LRR_dom_sf"/>
</dbReference>
<dbReference type="OrthoDB" id="3244423at2759"/>
<feature type="transmembrane region" description="Helical" evidence="1">
    <location>
        <begin position="23"/>
        <end position="42"/>
    </location>
</feature>
<dbReference type="Gene3D" id="1.20.1280.50">
    <property type="match status" value="1"/>
</dbReference>
<keyword evidence="1" id="KW-0472">Membrane</keyword>
<keyword evidence="3" id="KW-1185">Reference proteome</keyword>
<dbReference type="Proteomes" id="UP000053424">
    <property type="component" value="Unassembled WGS sequence"/>
</dbReference>
<organism evidence="2 3">
    <name type="scientific">Hebeloma cylindrosporum</name>
    <dbReference type="NCBI Taxonomy" id="76867"/>
    <lineage>
        <taxon>Eukaryota</taxon>
        <taxon>Fungi</taxon>
        <taxon>Dikarya</taxon>
        <taxon>Basidiomycota</taxon>
        <taxon>Agaricomycotina</taxon>
        <taxon>Agaricomycetes</taxon>
        <taxon>Agaricomycetidae</taxon>
        <taxon>Agaricales</taxon>
        <taxon>Agaricineae</taxon>
        <taxon>Hymenogastraceae</taxon>
        <taxon>Hebeloma</taxon>
    </lineage>
</organism>
<gene>
    <name evidence="2" type="ORF">M413DRAFT_437740</name>
</gene>
<accession>A0A0C3CWI9</accession>
<reference evidence="2 3" key="1">
    <citation type="submission" date="2014-04" db="EMBL/GenBank/DDBJ databases">
        <authorList>
            <consortium name="DOE Joint Genome Institute"/>
            <person name="Kuo A."/>
            <person name="Gay G."/>
            <person name="Dore J."/>
            <person name="Kohler A."/>
            <person name="Nagy L.G."/>
            <person name="Floudas D."/>
            <person name="Copeland A."/>
            <person name="Barry K.W."/>
            <person name="Cichocki N."/>
            <person name="Veneault-Fourrey C."/>
            <person name="LaButti K."/>
            <person name="Lindquist E.A."/>
            <person name="Lipzen A."/>
            <person name="Lundell T."/>
            <person name="Morin E."/>
            <person name="Murat C."/>
            <person name="Sun H."/>
            <person name="Tunlid A."/>
            <person name="Henrissat B."/>
            <person name="Grigoriev I.V."/>
            <person name="Hibbett D.S."/>
            <person name="Martin F."/>
            <person name="Nordberg H.P."/>
            <person name="Cantor M.N."/>
            <person name="Hua S.X."/>
        </authorList>
    </citation>
    <scope>NUCLEOTIDE SEQUENCE [LARGE SCALE GENOMIC DNA]</scope>
    <source>
        <strain evidence="3">h7</strain>
    </source>
</reference>
<dbReference type="STRING" id="686832.A0A0C3CWI9"/>
<evidence type="ECO:0000313" key="3">
    <source>
        <dbReference type="Proteomes" id="UP000053424"/>
    </source>
</evidence>
<keyword evidence="1" id="KW-1133">Transmembrane helix</keyword>
<dbReference type="AlphaFoldDB" id="A0A0C3CWI9"/>
<protein>
    <submittedName>
        <fullName evidence="2">Uncharacterized protein</fullName>
    </submittedName>
</protein>
<keyword evidence="1" id="KW-0812">Transmembrane</keyword>
<sequence length="478" mass="55281">MVHQGATAASREPVSRKDAERCAIGALPAELLILIFIFAQPTGRSRRRLRHKAPFEVIPTQVSRRWRRVALAIPQLWNRIDIYSHRSMHWARAYLTRSDGPGTLLDIYVDIYEWEKSRNKKRKSKLPTRRRSVTDVLKGLAILILPQLQRIRGFSIICFSEATCMAILHAILRYVSAPNLRWLRIKFDHFISSMIRRPRGFKILENGSQQLTFLEMDQGDCMPTRSSLRSLTSLHLKNLHGDLHLTYSNIVDILTAPDCLVYLSVEGGISMATWPLHHDRPDFHLRHLKAFRIYNEGTMALSLLMSMSAPQLESLWLDTFTSNFGLLLLSARVSQGLRRRGFPALRYLTLPTMNVSIYTELANIFTTITHLHLPRVDSLQFEMLKPAFRQSWSSLNTLVITSTRDEEMTKMNAFLSNILPERQRQGHPIENLLVEPDHLRIIDKTAAHLRRETKVEIVSVDSYQEPWWIHGKRLTEEI</sequence>
<reference evidence="3" key="2">
    <citation type="submission" date="2015-01" db="EMBL/GenBank/DDBJ databases">
        <title>Evolutionary Origins and Diversification of the Mycorrhizal Mutualists.</title>
        <authorList>
            <consortium name="DOE Joint Genome Institute"/>
            <consortium name="Mycorrhizal Genomics Consortium"/>
            <person name="Kohler A."/>
            <person name="Kuo A."/>
            <person name="Nagy L.G."/>
            <person name="Floudas D."/>
            <person name="Copeland A."/>
            <person name="Barry K.W."/>
            <person name="Cichocki N."/>
            <person name="Veneault-Fourrey C."/>
            <person name="LaButti K."/>
            <person name="Lindquist E.A."/>
            <person name="Lipzen A."/>
            <person name="Lundell T."/>
            <person name="Morin E."/>
            <person name="Murat C."/>
            <person name="Riley R."/>
            <person name="Ohm R."/>
            <person name="Sun H."/>
            <person name="Tunlid A."/>
            <person name="Henrissat B."/>
            <person name="Grigoriev I.V."/>
            <person name="Hibbett D.S."/>
            <person name="Martin F."/>
        </authorList>
    </citation>
    <scope>NUCLEOTIDE SEQUENCE [LARGE SCALE GENOMIC DNA]</scope>
    <source>
        <strain evidence="3">h7</strain>
    </source>
</reference>
<dbReference type="HOGENOM" id="CLU_020999_3_3_1"/>
<dbReference type="Gene3D" id="3.80.10.10">
    <property type="entry name" value="Ribonuclease Inhibitor"/>
    <property type="match status" value="1"/>
</dbReference>
<name>A0A0C3CWI9_HEBCY</name>
<evidence type="ECO:0000313" key="2">
    <source>
        <dbReference type="EMBL" id="KIM48509.1"/>
    </source>
</evidence>
<proteinExistence type="predicted"/>
<evidence type="ECO:0000256" key="1">
    <source>
        <dbReference type="SAM" id="Phobius"/>
    </source>
</evidence>
<dbReference type="EMBL" id="KN831768">
    <property type="protein sequence ID" value="KIM48509.1"/>
    <property type="molecule type" value="Genomic_DNA"/>
</dbReference>